<dbReference type="AlphaFoldDB" id="G5HGS1"/>
<dbReference type="HOGENOM" id="CLU_2206614_0_0_9"/>
<protein>
    <submittedName>
        <fullName evidence="1">Uncharacterized protein</fullName>
    </submittedName>
</protein>
<comment type="caution">
    <text evidence="1">The sequence shown here is derived from an EMBL/GenBank/DDBJ whole genome shotgun (WGS) entry which is preliminary data.</text>
</comment>
<organism evidence="1 2">
    <name type="scientific">[Clostridium] citroniae WAL-17108</name>
    <dbReference type="NCBI Taxonomy" id="742733"/>
    <lineage>
        <taxon>Bacteria</taxon>
        <taxon>Bacillati</taxon>
        <taxon>Bacillota</taxon>
        <taxon>Clostridia</taxon>
        <taxon>Lachnospirales</taxon>
        <taxon>Lachnospiraceae</taxon>
        <taxon>Enterocloster</taxon>
    </lineage>
</organism>
<dbReference type="Proteomes" id="UP000003763">
    <property type="component" value="Unassembled WGS sequence"/>
</dbReference>
<reference evidence="1 2" key="1">
    <citation type="submission" date="2011-08" db="EMBL/GenBank/DDBJ databases">
        <title>The Genome Sequence of Clostridium citroniae WAL-17108.</title>
        <authorList>
            <consortium name="The Broad Institute Genome Sequencing Platform"/>
            <person name="Earl A."/>
            <person name="Ward D."/>
            <person name="Feldgarden M."/>
            <person name="Gevers D."/>
            <person name="Finegold S.M."/>
            <person name="Summanen P.H."/>
            <person name="Molitoris D.R."/>
            <person name="Vaisanen M.L."/>
            <person name="Daigneault M."/>
            <person name="Allen-Vercoe E."/>
            <person name="Young S.K."/>
            <person name="Zeng Q."/>
            <person name="Gargeya S."/>
            <person name="Fitzgerald M."/>
            <person name="Haas B."/>
            <person name="Abouelleil A."/>
            <person name="Alvarado L."/>
            <person name="Arachchi H.M."/>
            <person name="Berlin A."/>
            <person name="Brown A."/>
            <person name="Chapman S.B."/>
            <person name="Chen Z."/>
            <person name="Dunbar C."/>
            <person name="Freedman E."/>
            <person name="Gearin G."/>
            <person name="Gellesch M."/>
            <person name="Goldberg J."/>
            <person name="Griggs A."/>
            <person name="Gujja S."/>
            <person name="Heiman D."/>
            <person name="Howarth C."/>
            <person name="Larson L."/>
            <person name="Lui A."/>
            <person name="MacDonald P.J.P."/>
            <person name="Montmayeur A."/>
            <person name="Murphy C."/>
            <person name="Neiman D."/>
            <person name="Pearson M."/>
            <person name="Priest M."/>
            <person name="Roberts A."/>
            <person name="Saif S."/>
            <person name="Shea T."/>
            <person name="Shenoy N."/>
            <person name="Sisk P."/>
            <person name="Stolte C."/>
            <person name="Sykes S."/>
            <person name="Wortman J."/>
            <person name="Nusbaum C."/>
            <person name="Birren B."/>
        </authorList>
    </citation>
    <scope>NUCLEOTIDE SEQUENCE [LARGE SCALE GENOMIC DNA]</scope>
    <source>
        <strain evidence="1 2">WAL-17108</strain>
    </source>
</reference>
<sequence>MKGYRPKLVEGRVNSTGWPIDGYVVALTLWDYDNYEMYHLFSWPDESDDAMMRTMYQTEEEAGFLLADSLEEFEQQWKAGEWDAQGSFCIPLDKVEVIKVIWEEEKEHDYGERGGKAWEEH</sequence>
<dbReference type="EMBL" id="ADLJ01000014">
    <property type="protein sequence ID" value="EHE99271.1"/>
    <property type="molecule type" value="Genomic_DNA"/>
</dbReference>
<dbReference type="PATRIC" id="fig|742733.3.peg.1904"/>
<evidence type="ECO:0000313" key="1">
    <source>
        <dbReference type="EMBL" id="EHE99271.1"/>
    </source>
</evidence>
<evidence type="ECO:0000313" key="2">
    <source>
        <dbReference type="Proteomes" id="UP000003763"/>
    </source>
</evidence>
<gene>
    <name evidence="1" type="ORF">HMPREF9469_01840</name>
</gene>
<accession>G5HGS1</accession>
<proteinExistence type="predicted"/>
<dbReference type="eggNOG" id="ENOG5032VMG">
    <property type="taxonomic scope" value="Bacteria"/>
</dbReference>
<name>G5HGS1_9FIRM</name>
<dbReference type="RefSeq" id="WP_007861230.1">
    <property type="nucleotide sequence ID" value="NZ_JH376420.1"/>
</dbReference>